<comment type="similarity">
    <text evidence="1 2">Belongs to the OprB family.</text>
</comment>
<evidence type="ECO:0000256" key="3">
    <source>
        <dbReference type="SAM" id="MobiDB-lite"/>
    </source>
</evidence>
<dbReference type="Gene3D" id="2.40.160.180">
    <property type="entry name" value="Carbohydrate-selective porin OprB"/>
    <property type="match status" value="1"/>
</dbReference>
<organism evidence="4 5">
    <name type="scientific">Rhizosaccharibacter radicis</name>
    <dbReference type="NCBI Taxonomy" id="2782605"/>
    <lineage>
        <taxon>Bacteria</taxon>
        <taxon>Pseudomonadati</taxon>
        <taxon>Pseudomonadota</taxon>
        <taxon>Alphaproteobacteria</taxon>
        <taxon>Acetobacterales</taxon>
        <taxon>Acetobacteraceae</taxon>
        <taxon>Rhizosaccharibacter</taxon>
    </lineage>
</organism>
<dbReference type="PANTHER" id="PTHR37944:SF1">
    <property type="entry name" value="PORIN B"/>
    <property type="match status" value="1"/>
</dbReference>
<evidence type="ECO:0000313" key="5">
    <source>
        <dbReference type="Proteomes" id="UP001524547"/>
    </source>
</evidence>
<dbReference type="RefSeq" id="WP_422918420.1">
    <property type="nucleotide sequence ID" value="NZ_JAMZEJ010000001.1"/>
</dbReference>
<evidence type="ECO:0000256" key="2">
    <source>
        <dbReference type="RuleBase" id="RU363072"/>
    </source>
</evidence>
<dbReference type="PANTHER" id="PTHR37944">
    <property type="entry name" value="PORIN B"/>
    <property type="match status" value="1"/>
</dbReference>
<sequence length="446" mass="47924">MAAPNAGPGSGISPSVEVSTPPTTRLFSAPFGADHLLGDWGGLQPWLRNHGVNLGLAWLTETAGNPVGGRRQGLTTSGQVGLEIDLDWEKIAGLRGLATHTMIVNGNGRSLSQDYIGDDINQVQQIYGSRGNVVARLVYMYAEQELANRRVILAGGWLPVGTYFAASPIYCSFVSVLNCGNPHPLPNYPGEPDWPNATLGGQVRVLPSHDTYVQLGAFDVNPRFGGISGWAWAQPGSTGISVPAEAGWSPSFGRSKLLGHYKVGFDYDSSPYADLFQDGHGAPYALSGADPVMRRSRREYYVLFDQMVHRDGDGLLAGLILFGGYVHADTDVSPISDHVFAGILGTGTFLGRPKDQLGFQWHWINMSQRLTRTQELQDAAAVPLAGGGLGTAYAPQGREQVFEWIYTAAAFRGIALSPDIQYMVRPGATSRIPDALALGVQTSLHF</sequence>
<comment type="caution">
    <text evidence="4">The sequence shown here is derived from an EMBL/GenBank/DDBJ whole genome shotgun (WGS) entry which is preliminary data.</text>
</comment>
<feature type="region of interest" description="Disordered" evidence="3">
    <location>
        <begin position="1"/>
        <end position="23"/>
    </location>
</feature>
<dbReference type="InterPro" id="IPR052932">
    <property type="entry name" value="OprB_Porin"/>
</dbReference>
<dbReference type="EMBL" id="JAMZEJ010000001">
    <property type="protein sequence ID" value="MCQ8239688.1"/>
    <property type="molecule type" value="Genomic_DNA"/>
</dbReference>
<dbReference type="InterPro" id="IPR007049">
    <property type="entry name" value="Carb-sel_porin_OprB"/>
</dbReference>
<evidence type="ECO:0000256" key="1">
    <source>
        <dbReference type="ARBA" id="ARBA00008769"/>
    </source>
</evidence>
<dbReference type="InterPro" id="IPR038673">
    <property type="entry name" value="OprB_sf"/>
</dbReference>
<gene>
    <name evidence="4" type="ORF">NFI88_02390</name>
</gene>
<name>A0ABT1VTM9_9PROT</name>
<feature type="compositionally biased region" description="Polar residues" evidence="3">
    <location>
        <begin position="12"/>
        <end position="23"/>
    </location>
</feature>
<dbReference type="Pfam" id="PF04966">
    <property type="entry name" value="OprB"/>
    <property type="match status" value="1"/>
</dbReference>
<evidence type="ECO:0000313" key="4">
    <source>
        <dbReference type="EMBL" id="MCQ8239688.1"/>
    </source>
</evidence>
<dbReference type="Proteomes" id="UP001524547">
    <property type="component" value="Unassembled WGS sequence"/>
</dbReference>
<proteinExistence type="inferred from homology"/>
<protein>
    <submittedName>
        <fullName evidence="4">Carbohydrate porin</fullName>
    </submittedName>
</protein>
<accession>A0ABT1VTM9</accession>
<reference evidence="4 5" key="1">
    <citation type="submission" date="2022-06" db="EMBL/GenBank/DDBJ databases">
        <title>Rhizosaccharibacter gen. nov. sp. nov. KSS12, endophytic bacteria isolated from sugarcane.</title>
        <authorList>
            <person name="Pitiwittayakul N."/>
        </authorList>
    </citation>
    <scope>NUCLEOTIDE SEQUENCE [LARGE SCALE GENOMIC DNA]</scope>
    <source>
        <strain evidence="4 5">KSS12</strain>
    </source>
</reference>
<keyword evidence="5" id="KW-1185">Reference proteome</keyword>